<dbReference type="GO" id="GO:0016743">
    <property type="term" value="F:carboxyl- or carbamoyltransferase activity"/>
    <property type="evidence" value="ECO:0007669"/>
    <property type="project" value="UniProtKB-UniRule"/>
</dbReference>
<evidence type="ECO:0000256" key="4">
    <source>
        <dbReference type="ARBA" id="ARBA00022723"/>
    </source>
</evidence>
<proteinExistence type="inferred from homology"/>
<dbReference type="GO" id="GO:0051604">
    <property type="term" value="P:protein maturation"/>
    <property type="evidence" value="ECO:0007669"/>
    <property type="project" value="TreeGrafter"/>
</dbReference>
<organism evidence="13 14">
    <name type="scientific">Klebsiella oxytoca</name>
    <dbReference type="NCBI Taxonomy" id="571"/>
    <lineage>
        <taxon>Bacteria</taxon>
        <taxon>Pseudomonadati</taxon>
        <taxon>Pseudomonadota</taxon>
        <taxon>Gammaproteobacteria</taxon>
        <taxon>Enterobacterales</taxon>
        <taxon>Enterobacteriaceae</taxon>
        <taxon>Klebsiella/Raoultella group</taxon>
        <taxon>Klebsiella</taxon>
    </lineage>
</organism>
<evidence type="ECO:0000256" key="1">
    <source>
        <dbReference type="ARBA" id="ARBA00004711"/>
    </source>
</evidence>
<dbReference type="InterPro" id="IPR004421">
    <property type="entry name" value="Carbamoyltransferase_HypF"/>
</dbReference>
<dbReference type="InterPro" id="IPR043129">
    <property type="entry name" value="ATPase_NBD"/>
</dbReference>
<dbReference type="Gene3D" id="3.90.870.50">
    <property type="match status" value="1"/>
</dbReference>
<dbReference type="PROSITE" id="PS00150">
    <property type="entry name" value="ACYLPHOSPHATASE_1"/>
    <property type="match status" value="1"/>
</dbReference>
<dbReference type="Gene3D" id="3.30.420.360">
    <property type="match status" value="1"/>
</dbReference>
<keyword evidence="4" id="KW-0479">Metal-binding</keyword>
<sequence>MVQNSPDFAESSEYNTCRYRVCGIVQGVGFRPFVHRLARRHGATGWVLNDSEGVLLELQAPSKTIAKIIDELISQLPPLARINTLQQVALDEPAPHYSGFDIRKSQDLTYMDTIIPPDSNVCSDCLQEMKDPSNHRYRYAFINCTNCGPRYSIILGMPYDRVQSTMRSFIMCPQCDHEYHDIEDRRYHAQPNACPVCGPQLQLTGSRGETIHTDDIIRFTISKLKEGAIVAIKSLGGFHLVVDASNNDAVQELRRRKHRGTKPFAVMVADSNSAAQWTFVSPEDKSLLESGARPIVLLHKRLRTLPEAVAPKNPNLGVMLPSTPLQHMLLEDPGLPVVVMTSGNLSGHPIVIDNNTAIEQLGSIADYFILNNRDIRTRVDDSVVRVIKQAHSSEPQISFLRRSRGYAPYPIHLPYAVGTVVALGAELKTTISVGKGKQVFISQHIGDLKNDTTFKSHGECARHLQELLAVQADILACDLHPSFRSTRYALEQSDVRVIQVQHHHAHMASCMAENGLSGKAIGVIFDSTGYGPDGTIWGGEFFLGDFEEFERVAHLRPILLLGGDKAVKEPIRLAIALLVDTFGERVENFMDLPVIRDLPEQRREVFTKMAARNINATKTTSMGRLFDGISALIGICTEVEYEAQAAIEMEALLSRDFHMAKPLEYSIEENKDGGLEVDFRPMVAELVQLIRTGFVDAAELSRRFHSTIVDIIDEICLRITKRHGINEIVLSGGVFCNEFLLINTLNSLEFLGLKPYFHKLVPTNDGGISLGQVVVAANCIKKEELTERER</sequence>
<dbReference type="GO" id="GO:0008270">
    <property type="term" value="F:zinc ion binding"/>
    <property type="evidence" value="ECO:0007669"/>
    <property type="project" value="UniProtKB-KW"/>
</dbReference>
<dbReference type="PANTHER" id="PTHR42959">
    <property type="entry name" value="CARBAMOYLTRANSFERASE"/>
    <property type="match status" value="1"/>
</dbReference>
<evidence type="ECO:0000256" key="6">
    <source>
        <dbReference type="ARBA" id="ARBA00022833"/>
    </source>
</evidence>
<dbReference type="PIRSF" id="PIRSF006256">
    <property type="entry name" value="CMPcnvr_hdrg_mat"/>
    <property type="match status" value="1"/>
</dbReference>
<evidence type="ECO:0000256" key="8">
    <source>
        <dbReference type="ARBA" id="ARBA00072168"/>
    </source>
</evidence>
<dbReference type="Pfam" id="PF01300">
    <property type="entry name" value="Sua5_yciO_yrdC"/>
    <property type="match status" value="1"/>
</dbReference>
<dbReference type="SUPFAM" id="SSF54975">
    <property type="entry name" value="Acylphosphatase/BLUF domain-like"/>
    <property type="match status" value="1"/>
</dbReference>
<dbReference type="InterPro" id="IPR011125">
    <property type="entry name" value="Znf_HypF"/>
</dbReference>
<comment type="pathway">
    <text evidence="1 9">Protein modification; [NiFe] hydrogenase maturation.</text>
</comment>
<evidence type="ECO:0000256" key="7">
    <source>
        <dbReference type="ARBA" id="ARBA00048220"/>
    </source>
</evidence>
<dbReference type="Pfam" id="PF22521">
    <property type="entry name" value="HypF_C_2"/>
    <property type="match status" value="1"/>
</dbReference>
<dbReference type="InterPro" id="IPR017968">
    <property type="entry name" value="Acylphosphatase_CS"/>
</dbReference>
<dbReference type="PROSITE" id="PS51163">
    <property type="entry name" value="YRDC"/>
    <property type="match status" value="1"/>
</dbReference>
<dbReference type="InterPro" id="IPR001792">
    <property type="entry name" value="Acylphosphatase-like_dom"/>
</dbReference>
<dbReference type="NCBIfam" id="TIGR00143">
    <property type="entry name" value="hypF"/>
    <property type="match status" value="1"/>
</dbReference>
<comment type="similarity">
    <text evidence="2 9">Belongs to the carbamoyltransferase HypF family.</text>
</comment>
<dbReference type="Gene3D" id="3.30.110.120">
    <property type="match status" value="1"/>
</dbReference>
<feature type="domain" description="YrdC-like" evidence="12">
    <location>
        <begin position="214"/>
        <end position="405"/>
    </location>
</feature>
<dbReference type="FunFam" id="3.30.420.40:FF:000124">
    <property type="entry name" value="Carbamoyltransferase HypF"/>
    <property type="match status" value="1"/>
</dbReference>
<keyword evidence="6" id="KW-0862">Zinc</keyword>
<feature type="active site" evidence="10">
    <location>
        <position position="49"/>
    </location>
</feature>
<evidence type="ECO:0000256" key="10">
    <source>
        <dbReference type="PROSITE-ProRule" id="PRU00520"/>
    </source>
</evidence>
<dbReference type="CDD" id="cd00350">
    <property type="entry name" value="rubredoxin_like"/>
    <property type="match status" value="1"/>
</dbReference>
<dbReference type="InterPro" id="IPR006070">
    <property type="entry name" value="Sua5-like_dom"/>
</dbReference>
<dbReference type="GO" id="GO:0016874">
    <property type="term" value="F:ligase activity"/>
    <property type="evidence" value="ECO:0007669"/>
    <property type="project" value="UniProtKB-UniRule"/>
</dbReference>
<dbReference type="EC" id="6.2.-.-" evidence="9"/>
<dbReference type="PANTHER" id="PTHR42959:SF1">
    <property type="entry name" value="CARBAMOYLTRANSFERASE HYPF"/>
    <property type="match status" value="1"/>
</dbReference>
<evidence type="ECO:0000259" key="12">
    <source>
        <dbReference type="PROSITE" id="PS51163"/>
    </source>
</evidence>
<comment type="caution">
    <text evidence="13">The sequence shown here is derived from an EMBL/GenBank/DDBJ whole genome shotgun (WGS) entry which is preliminary data.</text>
</comment>
<dbReference type="InterPro" id="IPR041440">
    <property type="entry name" value="HypF_C"/>
</dbReference>
<feature type="domain" description="Acylphosphatase-like" evidence="11">
    <location>
        <begin position="16"/>
        <end position="104"/>
    </location>
</feature>
<reference evidence="13" key="2">
    <citation type="submission" date="2020-11" db="EMBL/GenBank/DDBJ databases">
        <authorList>
            <consortium name="NCBI Pathogen Detection Project"/>
        </authorList>
    </citation>
    <scope>NUCLEOTIDE SEQUENCE</scope>
    <source>
        <strain evidence="13">R404</strain>
    </source>
</reference>
<dbReference type="Pfam" id="PF17788">
    <property type="entry name" value="HypF_C"/>
    <property type="match status" value="1"/>
</dbReference>
<feature type="active site" evidence="10">
    <location>
        <position position="31"/>
    </location>
</feature>
<dbReference type="InterPro" id="IPR055128">
    <property type="entry name" value="HypF_C_2"/>
</dbReference>
<evidence type="ECO:0000256" key="5">
    <source>
        <dbReference type="ARBA" id="ARBA00022771"/>
    </source>
</evidence>
<dbReference type="PROSITE" id="PS51160">
    <property type="entry name" value="ACYLPHOSPHATASE_3"/>
    <property type="match status" value="1"/>
</dbReference>
<gene>
    <name evidence="13" type="primary">hypF</name>
    <name evidence="13" type="ORF">I8Y21_006071</name>
</gene>
<dbReference type="AlphaFoldDB" id="A0AAN5RH05"/>
<name>A0AAN5RH05_KLEOX</name>
<evidence type="ECO:0000256" key="2">
    <source>
        <dbReference type="ARBA" id="ARBA00008097"/>
    </source>
</evidence>
<dbReference type="Proteomes" id="UP000856143">
    <property type="component" value="Unassembled WGS sequence"/>
</dbReference>
<dbReference type="InterPro" id="IPR051060">
    <property type="entry name" value="Carbamoyltrans_HypF-like"/>
</dbReference>
<dbReference type="Gene3D" id="3.30.420.40">
    <property type="match status" value="1"/>
</dbReference>
<keyword evidence="5" id="KW-0863">Zinc-finger</keyword>
<evidence type="ECO:0000256" key="9">
    <source>
        <dbReference type="PIRNR" id="PIRNR006256"/>
    </source>
</evidence>
<reference evidence="13" key="1">
    <citation type="journal article" date="2018" name="Genome Biol.">
        <title>SKESA: strategic k-mer extension for scrupulous assemblies.</title>
        <authorList>
            <person name="Souvorov A."/>
            <person name="Agarwala R."/>
            <person name="Lipman D.J."/>
        </authorList>
    </citation>
    <scope>NUCLEOTIDE SEQUENCE</scope>
    <source>
        <strain evidence="13">R404</strain>
    </source>
</reference>
<keyword evidence="3" id="KW-0436">Ligase</keyword>
<protein>
    <recommendedName>
        <fullName evidence="8 9">Carbamoyltransferase HypF</fullName>
        <ecNumber evidence="9">6.2.-.-</ecNumber>
    </recommendedName>
</protein>
<dbReference type="SUPFAM" id="SSF55821">
    <property type="entry name" value="YrdC/RibB"/>
    <property type="match status" value="1"/>
</dbReference>
<dbReference type="Pfam" id="PF00708">
    <property type="entry name" value="Acylphosphatase"/>
    <property type="match status" value="1"/>
</dbReference>
<dbReference type="GO" id="GO:0003725">
    <property type="term" value="F:double-stranded RNA binding"/>
    <property type="evidence" value="ECO:0007669"/>
    <property type="project" value="InterPro"/>
</dbReference>
<dbReference type="EMBL" id="DACSEO010000163">
    <property type="protein sequence ID" value="HAT1685232.1"/>
    <property type="molecule type" value="Genomic_DNA"/>
</dbReference>
<evidence type="ECO:0000256" key="3">
    <source>
        <dbReference type="ARBA" id="ARBA00022598"/>
    </source>
</evidence>
<evidence type="ECO:0000259" key="11">
    <source>
        <dbReference type="PROSITE" id="PS51160"/>
    </source>
</evidence>
<evidence type="ECO:0000313" key="14">
    <source>
        <dbReference type="Proteomes" id="UP000856143"/>
    </source>
</evidence>
<comment type="catalytic activity">
    <reaction evidence="7 9">
        <text>C-terminal L-cysteinyl-[HypE protein] + carbamoyl phosphate + ATP + H2O = C-terminal S-carboxamide-L-cysteinyl-[HypE protein] + AMP + phosphate + diphosphate + H(+)</text>
        <dbReference type="Rhea" id="RHEA:55636"/>
        <dbReference type="Rhea" id="RHEA-COMP:14247"/>
        <dbReference type="Rhea" id="RHEA-COMP:14392"/>
        <dbReference type="ChEBI" id="CHEBI:15377"/>
        <dbReference type="ChEBI" id="CHEBI:15378"/>
        <dbReference type="ChEBI" id="CHEBI:30616"/>
        <dbReference type="ChEBI" id="CHEBI:33019"/>
        <dbReference type="ChEBI" id="CHEBI:43474"/>
        <dbReference type="ChEBI" id="CHEBI:58228"/>
        <dbReference type="ChEBI" id="CHEBI:76913"/>
        <dbReference type="ChEBI" id="CHEBI:139126"/>
        <dbReference type="ChEBI" id="CHEBI:456215"/>
    </reaction>
</comment>
<comment type="catalytic activity">
    <reaction evidence="10">
        <text>an acyl phosphate + H2O = a carboxylate + phosphate + H(+)</text>
        <dbReference type="Rhea" id="RHEA:14965"/>
        <dbReference type="ChEBI" id="CHEBI:15377"/>
        <dbReference type="ChEBI" id="CHEBI:15378"/>
        <dbReference type="ChEBI" id="CHEBI:29067"/>
        <dbReference type="ChEBI" id="CHEBI:43474"/>
        <dbReference type="ChEBI" id="CHEBI:59918"/>
        <dbReference type="EC" id="3.6.1.7"/>
    </reaction>
</comment>
<dbReference type="GO" id="GO:0003998">
    <property type="term" value="F:acylphosphatase activity"/>
    <property type="evidence" value="ECO:0007669"/>
    <property type="project" value="UniProtKB-EC"/>
</dbReference>
<dbReference type="InterPro" id="IPR017945">
    <property type="entry name" value="DHBP_synth_RibB-like_a/b_dom"/>
</dbReference>
<comment type="function">
    <text evidence="9">Involved in the maturation of [NiFe] hydrogenases. Along with HypE, it catalyzes the synthesis of the CN ligands of the active site iron of [NiFe]-hydrogenases. HypF functions as a carbamoyl transferase using carbamoylphosphate as a substrate and transferring the carboxamido moiety in an ATP-dependent reaction to the thiolate of the C-terminal cysteine of HypE yielding a protein-S-carboxamide.</text>
</comment>
<evidence type="ECO:0000313" key="13">
    <source>
        <dbReference type="EMBL" id="HAT1685232.1"/>
    </source>
</evidence>
<dbReference type="Pfam" id="PF07503">
    <property type="entry name" value="zf-HYPF"/>
    <property type="match status" value="2"/>
</dbReference>
<dbReference type="SUPFAM" id="SSF53067">
    <property type="entry name" value="Actin-like ATPase domain"/>
    <property type="match status" value="1"/>
</dbReference>
<keyword evidence="10" id="KW-0378">Hydrolase</keyword>
<accession>A0AAN5RH05</accession>
<dbReference type="InterPro" id="IPR036046">
    <property type="entry name" value="Acylphosphatase-like_dom_sf"/>
</dbReference>